<evidence type="ECO:0000259" key="10">
    <source>
        <dbReference type="PROSITE" id="PS51790"/>
    </source>
</evidence>
<comment type="catalytic activity">
    <reaction evidence="8">
        <text>L-methionyl-[protein] + [thioredoxin]-disulfide + H2O = L-methionyl-(R)-S-oxide-[protein] + [thioredoxin]-dithiol</text>
        <dbReference type="Rhea" id="RHEA:24164"/>
        <dbReference type="Rhea" id="RHEA-COMP:10698"/>
        <dbReference type="Rhea" id="RHEA-COMP:10700"/>
        <dbReference type="Rhea" id="RHEA-COMP:12313"/>
        <dbReference type="Rhea" id="RHEA-COMP:12314"/>
        <dbReference type="ChEBI" id="CHEBI:15377"/>
        <dbReference type="ChEBI" id="CHEBI:16044"/>
        <dbReference type="ChEBI" id="CHEBI:29950"/>
        <dbReference type="ChEBI" id="CHEBI:45764"/>
        <dbReference type="ChEBI" id="CHEBI:50058"/>
        <dbReference type="EC" id="1.8.4.12"/>
    </reaction>
</comment>
<name>A0A1S9ZYB3_MORBO</name>
<dbReference type="PANTHER" id="PTHR10173">
    <property type="entry name" value="METHIONINE SULFOXIDE REDUCTASE"/>
    <property type="match status" value="1"/>
</dbReference>
<dbReference type="PANTHER" id="PTHR10173:SF52">
    <property type="entry name" value="METHIONINE-R-SULFOXIDE REDUCTASE B1"/>
    <property type="match status" value="1"/>
</dbReference>
<evidence type="ECO:0000256" key="2">
    <source>
        <dbReference type="ARBA" id="ARBA00007174"/>
    </source>
</evidence>
<evidence type="ECO:0000313" key="16">
    <source>
        <dbReference type="Proteomes" id="UP001163632"/>
    </source>
</evidence>
<dbReference type="InterPro" id="IPR002579">
    <property type="entry name" value="Met_Sox_Rdtase_MsrB_dom"/>
</dbReference>
<evidence type="ECO:0000256" key="5">
    <source>
        <dbReference type="ARBA" id="ARBA00022723"/>
    </source>
</evidence>
<keyword evidence="16" id="KW-1185">Reference proteome</keyword>
<keyword evidence="6" id="KW-0862">Zinc</keyword>
<evidence type="ECO:0000256" key="6">
    <source>
        <dbReference type="ARBA" id="ARBA00022833"/>
    </source>
</evidence>
<dbReference type="Proteomes" id="UP001163632">
    <property type="component" value="Chromosome"/>
</dbReference>
<evidence type="ECO:0000256" key="7">
    <source>
        <dbReference type="ARBA" id="ARBA00023002"/>
    </source>
</evidence>
<gene>
    <name evidence="11" type="primary">msrB</name>
    <name evidence="12" type="ORF">LP092_07640</name>
    <name evidence="13" type="ORF">LP129_07890</name>
    <name evidence="11" type="ORF">NCTC9426_02488</name>
</gene>
<accession>A0A1S9ZYB3</accession>
<evidence type="ECO:0000256" key="9">
    <source>
        <dbReference type="ARBA" id="ARBA00075819"/>
    </source>
</evidence>
<dbReference type="GeneID" id="77188540"/>
<dbReference type="Proteomes" id="UP001163283">
    <property type="component" value="Chromosome"/>
</dbReference>
<dbReference type="NCBIfam" id="TIGR00357">
    <property type="entry name" value="peptide-methionine (R)-S-oxide reductase MsrB"/>
    <property type="match status" value="1"/>
</dbReference>
<reference evidence="12 15" key="2">
    <citation type="journal article" date="2022" name="BMC Microbiol.">
        <title>Whole genome sequencing of Moraxella bovis strains from North America reveals two genotypes with different genetic determinants.</title>
        <authorList>
            <person name="Wynn E.L."/>
            <person name="Hille M.M."/>
            <person name="Loy J.D."/>
            <person name="Schuller G."/>
            <person name="Kuhn K.L."/>
            <person name="Dickey A.M."/>
            <person name="Bono J.L."/>
            <person name="Clawson M.L."/>
        </authorList>
    </citation>
    <scope>NUCLEOTIDE SEQUENCE [LARGE SCALE GENOMIC DNA]</scope>
    <source>
        <strain evidence="12">SAM102599</strain>
        <strain evidence="13 15">SAM57978</strain>
    </source>
</reference>
<comment type="similarity">
    <text evidence="2">Belongs to the MsrB Met sulfoxide reductase family.</text>
</comment>
<organism evidence="11 14">
    <name type="scientific">Moraxella bovis</name>
    <dbReference type="NCBI Taxonomy" id="476"/>
    <lineage>
        <taxon>Bacteria</taxon>
        <taxon>Pseudomonadati</taxon>
        <taxon>Pseudomonadota</taxon>
        <taxon>Gammaproteobacteria</taxon>
        <taxon>Moraxellales</taxon>
        <taxon>Moraxellaceae</taxon>
        <taxon>Moraxella</taxon>
    </lineage>
</organism>
<dbReference type="Pfam" id="PF01641">
    <property type="entry name" value="SelR"/>
    <property type="match status" value="1"/>
</dbReference>
<dbReference type="GO" id="GO:0006979">
    <property type="term" value="P:response to oxidative stress"/>
    <property type="evidence" value="ECO:0007669"/>
    <property type="project" value="InterPro"/>
</dbReference>
<dbReference type="InterPro" id="IPR011057">
    <property type="entry name" value="Mss4-like_sf"/>
</dbReference>
<evidence type="ECO:0000256" key="1">
    <source>
        <dbReference type="ARBA" id="ARBA00001947"/>
    </source>
</evidence>
<reference evidence="11 14" key="1">
    <citation type="submission" date="2018-06" db="EMBL/GenBank/DDBJ databases">
        <authorList>
            <consortium name="Pathogen Informatics"/>
            <person name="Doyle S."/>
        </authorList>
    </citation>
    <scope>NUCLEOTIDE SEQUENCE [LARGE SCALE GENOMIC DNA]</scope>
    <source>
        <strain evidence="11 14">NCTC9426</strain>
    </source>
</reference>
<evidence type="ECO:0000313" key="15">
    <source>
        <dbReference type="Proteomes" id="UP001163283"/>
    </source>
</evidence>
<dbReference type="GO" id="GO:0046872">
    <property type="term" value="F:metal ion binding"/>
    <property type="evidence" value="ECO:0007669"/>
    <property type="project" value="UniProtKB-KW"/>
</dbReference>
<dbReference type="FunFam" id="2.170.150.20:FF:000001">
    <property type="entry name" value="Peptide methionine sulfoxide reductase MsrB"/>
    <property type="match status" value="1"/>
</dbReference>
<keyword evidence="5" id="KW-0479">Metal-binding</keyword>
<proteinExistence type="inferred from homology"/>
<sequence>MSSSHALTANDIAHMSEHDWQNRLSPDEYYVLRQKGTERPFTGIYTDVFEAGVYHCKGCHARLFDSSSKFHSGCGWPSFDKTINDTALTETLDLSHGMRRIEVTCTNCGGHLGHVFPDGPRETTGMRYCINSASIHLENE</sequence>
<dbReference type="EC" id="1.8.4.12" evidence="3"/>
<evidence type="ECO:0000256" key="4">
    <source>
        <dbReference type="ARBA" id="ARBA00021130"/>
    </source>
</evidence>
<comment type="cofactor">
    <cofactor evidence="1">
        <name>Zn(2+)</name>
        <dbReference type="ChEBI" id="CHEBI:29105"/>
    </cofactor>
</comment>
<evidence type="ECO:0000313" key="14">
    <source>
        <dbReference type="Proteomes" id="UP000254133"/>
    </source>
</evidence>
<dbReference type="GO" id="GO:0033743">
    <property type="term" value="F:peptide-methionine (R)-S-oxide reductase activity"/>
    <property type="evidence" value="ECO:0007669"/>
    <property type="project" value="UniProtKB-EC"/>
</dbReference>
<dbReference type="SUPFAM" id="SSF51316">
    <property type="entry name" value="Mss4-like"/>
    <property type="match status" value="1"/>
</dbReference>
<evidence type="ECO:0000256" key="8">
    <source>
        <dbReference type="ARBA" id="ARBA00048488"/>
    </source>
</evidence>
<dbReference type="AlphaFoldDB" id="A0A1S9ZYB3"/>
<evidence type="ECO:0000313" key="13">
    <source>
        <dbReference type="EMBL" id="UZA50476.1"/>
    </source>
</evidence>
<dbReference type="Proteomes" id="UP000254133">
    <property type="component" value="Unassembled WGS sequence"/>
</dbReference>
<dbReference type="EMBL" id="CP087830">
    <property type="protein sequence ID" value="UZA04585.1"/>
    <property type="molecule type" value="Genomic_DNA"/>
</dbReference>
<dbReference type="EMBL" id="CP087781">
    <property type="protein sequence ID" value="UZA50476.1"/>
    <property type="molecule type" value="Genomic_DNA"/>
</dbReference>
<protein>
    <recommendedName>
        <fullName evidence="4">Peptide methionine sulfoxide reductase MsrB</fullName>
        <ecNumber evidence="3">1.8.4.12</ecNumber>
    </recommendedName>
    <alternativeName>
        <fullName evidence="9">Peptide-methionine (R)-S-oxide reductase</fullName>
    </alternativeName>
</protein>
<evidence type="ECO:0000256" key="3">
    <source>
        <dbReference type="ARBA" id="ARBA00012499"/>
    </source>
</evidence>
<dbReference type="Gene3D" id="2.170.150.20">
    <property type="entry name" value="Peptide methionine sulfoxide reductase"/>
    <property type="match status" value="1"/>
</dbReference>
<feature type="domain" description="MsrB" evidence="10">
    <location>
        <begin position="17"/>
        <end position="140"/>
    </location>
</feature>
<evidence type="ECO:0000313" key="12">
    <source>
        <dbReference type="EMBL" id="UZA04585.1"/>
    </source>
</evidence>
<dbReference type="GO" id="GO:0005737">
    <property type="term" value="C:cytoplasm"/>
    <property type="evidence" value="ECO:0007669"/>
    <property type="project" value="TreeGrafter"/>
</dbReference>
<dbReference type="GO" id="GO:0030091">
    <property type="term" value="P:protein repair"/>
    <property type="evidence" value="ECO:0007669"/>
    <property type="project" value="InterPro"/>
</dbReference>
<dbReference type="InterPro" id="IPR028427">
    <property type="entry name" value="Met_Sox_Rdtase_MsrB"/>
</dbReference>
<keyword evidence="7 11" id="KW-0560">Oxidoreductase</keyword>
<evidence type="ECO:0000313" key="11">
    <source>
        <dbReference type="EMBL" id="STY93756.1"/>
    </source>
</evidence>
<dbReference type="RefSeq" id="WP_078274785.1">
    <property type="nucleotide sequence ID" value="NZ_CP087765.1"/>
</dbReference>
<dbReference type="PROSITE" id="PS51790">
    <property type="entry name" value="MSRB"/>
    <property type="match status" value="1"/>
</dbReference>
<dbReference type="EMBL" id="UGPZ01000003">
    <property type="protein sequence ID" value="STY93756.1"/>
    <property type="molecule type" value="Genomic_DNA"/>
</dbReference>